<dbReference type="EMBL" id="UYSU01035036">
    <property type="protein sequence ID" value="VDL95483.1"/>
    <property type="molecule type" value="Genomic_DNA"/>
</dbReference>
<reference evidence="3" key="1">
    <citation type="submission" date="2016-06" db="UniProtKB">
        <authorList>
            <consortium name="WormBaseParasite"/>
        </authorList>
    </citation>
    <scope>IDENTIFICATION</scope>
</reference>
<organism evidence="3">
    <name type="scientific">Schistocephalus solidus</name>
    <name type="common">Tapeworm</name>
    <dbReference type="NCBI Taxonomy" id="70667"/>
    <lineage>
        <taxon>Eukaryota</taxon>
        <taxon>Metazoa</taxon>
        <taxon>Spiralia</taxon>
        <taxon>Lophotrochozoa</taxon>
        <taxon>Platyhelminthes</taxon>
        <taxon>Cestoda</taxon>
        <taxon>Eucestoda</taxon>
        <taxon>Diphyllobothriidea</taxon>
        <taxon>Diphyllobothriidae</taxon>
        <taxon>Schistocephalus</taxon>
    </lineage>
</organism>
<keyword evidence="2" id="KW-1185">Reference proteome</keyword>
<proteinExistence type="predicted"/>
<evidence type="ECO:0000313" key="1">
    <source>
        <dbReference type="EMBL" id="VDL95483.1"/>
    </source>
</evidence>
<sequence>MDVAIPDQCFCRSSLADFVVMFQSWRNEASLWDLDRAIWADDCRFRPLIQSLRRRWVNPRIFSGAPQTDVSSDDHWLLPSLSARVVVPLSASCGRAAQPVARLTVNLPSRPHSVSTASVLDLLFADDFAFNTAMEEDMQRTTTTTGLTCITRTTAETNTDYLLPDTSSTTTAAIRDGDLALTCPYCDRTFTSHIGLVGHLRIYCADCRSSAWSTNALQRPPPPLPCAFSHRMGLIGHARIHESRIHRDADTPNTYCTPIYTPITGPRMSVITSTSSTIPADSAPPHYSCHRCQCTCT</sequence>
<evidence type="ECO:0000313" key="3">
    <source>
        <dbReference type="WBParaSite" id="SSLN_0000944701-mRNA-1"/>
    </source>
</evidence>
<reference evidence="1 2" key="2">
    <citation type="submission" date="2018-11" db="EMBL/GenBank/DDBJ databases">
        <authorList>
            <consortium name="Pathogen Informatics"/>
        </authorList>
    </citation>
    <scope>NUCLEOTIDE SEQUENCE [LARGE SCALE GENOMIC DNA]</scope>
    <source>
        <strain evidence="1 2">NST_G2</strain>
    </source>
</reference>
<dbReference type="OrthoDB" id="2782214at2759"/>
<protein>
    <submittedName>
        <fullName evidence="3">C2H2-type domain-containing protein</fullName>
    </submittedName>
</protein>
<gene>
    <name evidence="1" type="ORF">SSLN_LOCUS9098</name>
</gene>
<dbReference type="AlphaFoldDB" id="A0A183SY00"/>
<accession>A0A183SY00</accession>
<dbReference type="WBParaSite" id="SSLN_0000944701-mRNA-1">
    <property type="protein sequence ID" value="SSLN_0000944701-mRNA-1"/>
    <property type="gene ID" value="SSLN_0000944701"/>
</dbReference>
<dbReference type="Proteomes" id="UP000275846">
    <property type="component" value="Unassembled WGS sequence"/>
</dbReference>
<evidence type="ECO:0000313" key="2">
    <source>
        <dbReference type="Proteomes" id="UP000275846"/>
    </source>
</evidence>
<name>A0A183SY00_SCHSO</name>